<dbReference type="RefSeq" id="XP_069207164.1">
    <property type="nucleotide sequence ID" value="XM_069355093.1"/>
</dbReference>
<feature type="compositionally biased region" description="Polar residues" evidence="6">
    <location>
        <begin position="195"/>
        <end position="208"/>
    </location>
</feature>
<feature type="compositionally biased region" description="Basic and acidic residues" evidence="6">
    <location>
        <begin position="284"/>
        <end position="293"/>
    </location>
</feature>
<evidence type="ECO:0000256" key="2">
    <source>
        <dbReference type="ARBA" id="ARBA00010077"/>
    </source>
</evidence>
<dbReference type="GeneID" id="95987680"/>
<evidence type="ECO:0000313" key="7">
    <source>
        <dbReference type="EMBL" id="KAL1407220.1"/>
    </source>
</evidence>
<keyword evidence="4 5" id="KW-0539">Nucleus</keyword>
<dbReference type="InterPro" id="IPR007023">
    <property type="entry name" value="Ribosom_reg"/>
</dbReference>
<comment type="similarity">
    <text evidence="2 5">Belongs to the RRS1 family.</text>
</comment>
<comment type="caution">
    <text evidence="7">The sequence shown here is derived from an EMBL/GenBank/DDBJ whole genome shotgun (WGS) entry which is preliminary data.</text>
</comment>
<keyword evidence="3 5" id="KW-0690">Ribosome biogenesis</keyword>
<comment type="function">
    <text evidence="5">Involved in ribosomal large subunit assembly.</text>
</comment>
<dbReference type="Proteomes" id="UP001565368">
    <property type="component" value="Unassembled WGS sequence"/>
</dbReference>
<evidence type="ECO:0000256" key="3">
    <source>
        <dbReference type="ARBA" id="ARBA00022517"/>
    </source>
</evidence>
<feature type="region of interest" description="Disordered" evidence="6">
    <location>
        <begin position="284"/>
        <end position="338"/>
    </location>
</feature>
<keyword evidence="8" id="KW-1185">Reference proteome</keyword>
<evidence type="ECO:0000256" key="4">
    <source>
        <dbReference type="ARBA" id="ARBA00023242"/>
    </source>
</evidence>
<dbReference type="EMBL" id="JBBXJM010000005">
    <property type="protein sequence ID" value="KAL1407220.1"/>
    <property type="molecule type" value="Genomic_DNA"/>
</dbReference>
<evidence type="ECO:0000313" key="8">
    <source>
        <dbReference type="Proteomes" id="UP001565368"/>
    </source>
</evidence>
<evidence type="ECO:0000256" key="5">
    <source>
        <dbReference type="RuleBase" id="RU364132"/>
    </source>
</evidence>
<comment type="subcellular location">
    <subcellularLocation>
        <location evidence="1 5">Nucleus</location>
    </subcellularLocation>
</comment>
<feature type="compositionally biased region" description="Basic and acidic residues" evidence="6">
    <location>
        <begin position="164"/>
        <end position="181"/>
    </location>
</feature>
<evidence type="ECO:0000256" key="1">
    <source>
        <dbReference type="ARBA" id="ARBA00004123"/>
    </source>
</evidence>
<evidence type="ECO:0000256" key="6">
    <source>
        <dbReference type="SAM" id="MobiDB-lite"/>
    </source>
</evidence>
<proteinExistence type="inferred from homology"/>
<name>A0ABR3PXP3_9TREE</name>
<dbReference type="Pfam" id="PF04939">
    <property type="entry name" value="RRS1"/>
    <property type="match status" value="1"/>
</dbReference>
<sequence length="338" mass="36613">MDVSQQLAEYEASKTIDTLARATPIDTDAGLLAAYDTTPVDADEYKALDPHLLALTLTSTQALVASLFNLPTIKSENGPIAQLPEPVFVLPREKPLPKPKPLTKWERFANEKGISHSKKDKKVWDEERQEWVNRWGFGGKNRDGEDQWLHELKAGDDGSVDPRATARAERKARVAKNERQHARNVAEAAAGGPSPLSTLNRKPTSADASQGEKKSARTIRKAELERSMLVSKTSTASLGRFDNKIEGEPRAKGIKRKFEATVGDFKAEKDSAMTLLGKIGVAEGKKAPKKGGEGKAGGVNVRKAIRHEERAAQRANTASNRGRGGGRGGRGGGRGGRK</sequence>
<reference evidence="7 8" key="1">
    <citation type="submission" date="2023-08" db="EMBL/GenBank/DDBJ databases">
        <title>Annotated Genome Sequence of Vanrija albida AlHP1.</title>
        <authorList>
            <person name="Herzog R."/>
        </authorList>
    </citation>
    <scope>NUCLEOTIDE SEQUENCE [LARGE SCALE GENOMIC DNA]</scope>
    <source>
        <strain evidence="7 8">AlHP1</strain>
    </source>
</reference>
<organism evidence="7 8">
    <name type="scientific">Vanrija albida</name>
    <dbReference type="NCBI Taxonomy" id="181172"/>
    <lineage>
        <taxon>Eukaryota</taxon>
        <taxon>Fungi</taxon>
        <taxon>Dikarya</taxon>
        <taxon>Basidiomycota</taxon>
        <taxon>Agaricomycotina</taxon>
        <taxon>Tremellomycetes</taxon>
        <taxon>Trichosporonales</taxon>
        <taxon>Trichosporonaceae</taxon>
        <taxon>Vanrija</taxon>
    </lineage>
</organism>
<feature type="compositionally biased region" description="Gly residues" evidence="6">
    <location>
        <begin position="322"/>
        <end position="338"/>
    </location>
</feature>
<accession>A0ABR3PXP3</accession>
<protein>
    <recommendedName>
        <fullName evidence="5">Ribosome biogenesis regulatory protein</fullName>
    </recommendedName>
</protein>
<gene>
    <name evidence="7" type="primary">RRS1</name>
    <name evidence="7" type="ORF">Q8F55_006637</name>
</gene>
<feature type="region of interest" description="Disordered" evidence="6">
    <location>
        <begin position="152"/>
        <end position="218"/>
    </location>
</feature>